<evidence type="ECO:0000313" key="3">
    <source>
        <dbReference type="Proteomes" id="UP000313312"/>
    </source>
</evidence>
<keyword evidence="1" id="KW-1133">Transmembrane helix</keyword>
<evidence type="ECO:0000313" key="2">
    <source>
        <dbReference type="EMBL" id="TNK90223.1"/>
    </source>
</evidence>
<dbReference type="AlphaFoldDB" id="A0A5C4TK08"/>
<dbReference type="EMBL" id="QFCR01000014">
    <property type="protein sequence ID" value="TNK90223.1"/>
    <property type="molecule type" value="Genomic_DNA"/>
</dbReference>
<comment type="caution">
    <text evidence="2">The sequence shown here is derived from an EMBL/GenBank/DDBJ whole genome shotgun (WGS) entry which is preliminary data.</text>
</comment>
<feature type="transmembrane region" description="Helical" evidence="1">
    <location>
        <begin position="242"/>
        <end position="264"/>
    </location>
</feature>
<proteinExistence type="predicted"/>
<feature type="transmembrane region" description="Helical" evidence="1">
    <location>
        <begin position="161"/>
        <end position="183"/>
    </location>
</feature>
<organism evidence="2 3">
    <name type="scientific">Fructilactobacillus sanfranciscensis</name>
    <name type="common">Lactobacillus sanfranciscensis</name>
    <dbReference type="NCBI Taxonomy" id="1625"/>
    <lineage>
        <taxon>Bacteria</taxon>
        <taxon>Bacillati</taxon>
        <taxon>Bacillota</taxon>
        <taxon>Bacilli</taxon>
        <taxon>Lactobacillales</taxon>
        <taxon>Lactobacillaceae</taxon>
        <taxon>Fructilactobacillus</taxon>
    </lineage>
</organism>
<reference evidence="2 3" key="1">
    <citation type="submission" date="2018-05" db="EMBL/GenBank/DDBJ databases">
        <title>Lactobacillus sanfranciscensis Ah4 draft denome sequence.</title>
        <authorList>
            <person name="Zhang G."/>
        </authorList>
    </citation>
    <scope>NUCLEOTIDE SEQUENCE [LARGE SCALE GENOMIC DNA]</scope>
    <source>
        <strain evidence="2 3">Ah4</strain>
    </source>
</reference>
<feature type="transmembrane region" description="Helical" evidence="1">
    <location>
        <begin position="213"/>
        <end position="230"/>
    </location>
</feature>
<gene>
    <name evidence="2" type="ORF">DID87_04925</name>
</gene>
<feature type="transmembrane region" description="Helical" evidence="1">
    <location>
        <begin position="356"/>
        <end position="379"/>
    </location>
</feature>
<accession>A0A5C4TK08</accession>
<feature type="transmembrane region" description="Helical" evidence="1">
    <location>
        <begin position="120"/>
        <end position="141"/>
    </location>
</feature>
<name>A0A5C4TK08_FRUSA</name>
<sequence>MLTKLKLIFPNEKKIRSNISLTFFGVYLIMMFATLVYAYWIPTNKVFFGMIPDLSTLFLIIGCLISVLMRKPSQSYLIYGSLIVLGIVVRHESTIAFPLWFFLILLMLSDIEFTKIVKVFFYVTAPLTIFTLTMGYFRLIPTMQSPRGIGPNGVVIWRQGLGFNWVTLPSQLLFYLTLSYFFLRKGMVSWKAIGIITVLDIFLYVQTDTRNPFLLVLLIVLVAGLLNSKYKDNLIDFFCGKIFGVVSIAAFSFFLIVSLILSYLGTDGFVLDKINRLMSNRVLYSHIGIERYGIQPFGTKVVYNVLNPTHNLKGSYFYLDNSYMQYLITFGIIFIVIIVGLLTIQMFKEYKNKKWYVLFIFVLIALHSTGDPQMMYISYSPFVLIIGKVIDKFKVEV</sequence>
<dbReference type="Proteomes" id="UP000313312">
    <property type="component" value="Unassembled WGS sequence"/>
</dbReference>
<evidence type="ECO:0000256" key="1">
    <source>
        <dbReference type="SAM" id="Phobius"/>
    </source>
</evidence>
<keyword evidence="1" id="KW-0472">Membrane</keyword>
<keyword evidence="1" id="KW-0812">Transmembrane</keyword>
<protein>
    <recommendedName>
        <fullName evidence="4">Polysaccharide polymerase</fullName>
    </recommendedName>
</protein>
<feature type="transmembrane region" description="Helical" evidence="1">
    <location>
        <begin position="46"/>
        <end position="69"/>
    </location>
</feature>
<feature type="transmembrane region" description="Helical" evidence="1">
    <location>
        <begin position="323"/>
        <end position="344"/>
    </location>
</feature>
<evidence type="ECO:0008006" key="4">
    <source>
        <dbReference type="Google" id="ProtNLM"/>
    </source>
</evidence>
<feature type="transmembrane region" description="Helical" evidence="1">
    <location>
        <begin position="21"/>
        <end position="40"/>
    </location>
</feature>